<name>A0A7S3F0H9_9EUKA</name>
<organism evidence="1">
    <name type="scientific">Haptolina ericina</name>
    <dbReference type="NCBI Taxonomy" id="156174"/>
    <lineage>
        <taxon>Eukaryota</taxon>
        <taxon>Haptista</taxon>
        <taxon>Haptophyta</taxon>
        <taxon>Prymnesiophyceae</taxon>
        <taxon>Prymnesiales</taxon>
        <taxon>Prymnesiaceae</taxon>
        <taxon>Haptolina</taxon>
    </lineage>
</organism>
<protein>
    <submittedName>
        <fullName evidence="1">Uncharacterized protein</fullName>
    </submittedName>
</protein>
<evidence type="ECO:0000313" key="1">
    <source>
        <dbReference type="EMBL" id="CAE0115816.1"/>
    </source>
</evidence>
<accession>A0A7S3F0H9</accession>
<gene>
    <name evidence="1" type="ORF">HERI1096_LOCUS16501</name>
</gene>
<dbReference type="EMBL" id="HBHX01029628">
    <property type="protein sequence ID" value="CAE0115816.1"/>
    <property type="molecule type" value="Transcribed_RNA"/>
</dbReference>
<sequence>MEDAWFARASEAATLGANPLSSVRLTYFAGNPHFYFRGSKPRLRKVAQGLGDLYRRSARPTPELLAELVAFFRQFNLDLPPVVDYQIGYGAADDVGQHFTSLAYNSSDAMCAKSLDNLRLPCPVCTSIGKLLTVRN</sequence>
<dbReference type="AlphaFoldDB" id="A0A7S3F0H9"/>
<proteinExistence type="predicted"/>
<reference evidence="1" key="1">
    <citation type="submission" date="2021-01" db="EMBL/GenBank/DDBJ databases">
        <authorList>
            <person name="Corre E."/>
            <person name="Pelletier E."/>
            <person name="Niang G."/>
            <person name="Scheremetjew M."/>
            <person name="Finn R."/>
            <person name="Kale V."/>
            <person name="Holt S."/>
            <person name="Cochrane G."/>
            <person name="Meng A."/>
            <person name="Brown T."/>
            <person name="Cohen L."/>
        </authorList>
    </citation>
    <scope>NUCLEOTIDE SEQUENCE</scope>
    <source>
        <strain evidence="1">CCMP281</strain>
    </source>
</reference>